<dbReference type="EMBL" id="CP012836">
    <property type="protein sequence ID" value="AMQ56341.1"/>
    <property type="molecule type" value="Genomic_DNA"/>
</dbReference>
<evidence type="ECO:0000313" key="1">
    <source>
        <dbReference type="EMBL" id="AMQ56341.1"/>
    </source>
</evidence>
<name>A0A142EMI6_9BACT</name>
<accession>A0A142EMI6</accession>
<organism evidence="1 2">
    <name type="scientific">Algoriphagus sanaruensis</name>
    <dbReference type="NCBI Taxonomy" id="1727163"/>
    <lineage>
        <taxon>Bacteria</taxon>
        <taxon>Pseudomonadati</taxon>
        <taxon>Bacteroidota</taxon>
        <taxon>Cytophagia</taxon>
        <taxon>Cytophagales</taxon>
        <taxon>Cyclobacteriaceae</taxon>
        <taxon>Algoriphagus</taxon>
    </lineage>
</organism>
<gene>
    <name evidence="1" type="ORF">AO498_07925</name>
</gene>
<reference evidence="2" key="1">
    <citation type="submission" date="2015-09" db="EMBL/GenBank/DDBJ databases">
        <title>Complete sequence of Algoriphagus sp. M8-2.</title>
        <authorList>
            <person name="Shintani M."/>
        </authorList>
    </citation>
    <scope>NUCLEOTIDE SEQUENCE [LARGE SCALE GENOMIC DNA]</scope>
    <source>
        <strain evidence="2">M8-2</strain>
    </source>
</reference>
<proteinExistence type="predicted"/>
<dbReference type="KEGG" id="alm:AO498_07925"/>
<dbReference type="STRING" id="1727163.AO498_07925"/>
<dbReference type="AlphaFoldDB" id="A0A142EMI6"/>
<keyword evidence="2" id="KW-1185">Reference proteome</keyword>
<evidence type="ECO:0000313" key="2">
    <source>
        <dbReference type="Proteomes" id="UP000073816"/>
    </source>
</evidence>
<reference evidence="1 2" key="2">
    <citation type="journal article" date="2016" name="Genome Announc.">
        <title>Complete Genome Sequence of Algoriphagus sp. Strain M8-2, Isolated from a Brackish Lake.</title>
        <authorList>
            <person name="Muraguchi Y."/>
            <person name="Kushimoto K."/>
            <person name="Ohtsubo Y."/>
            <person name="Suzuki T."/>
            <person name="Dohra H."/>
            <person name="Kimbara K."/>
            <person name="Shintani M."/>
        </authorList>
    </citation>
    <scope>NUCLEOTIDE SEQUENCE [LARGE SCALE GENOMIC DNA]</scope>
    <source>
        <strain evidence="1 2">M8-2</strain>
    </source>
</reference>
<sequence length="62" mass="7737">MIFHILEYLKTTTKIRSKKFWPFHQLKYLKNNQIQNKNCIRWNIARLTNFYFDNIVLTKVNF</sequence>
<dbReference type="PATRIC" id="fig|1727163.4.peg.1648"/>
<dbReference type="Proteomes" id="UP000073816">
    <property type="component" value="Chromosome"/>
</dbReference>
<protein>
    <submittedName>
        <fullName evidence="1">Uncharacterized protein</fullName>
    </submittedName>
</protein>